<proteinExistence type="predicted"/>
<name>A0A918WLT9_STRCJ</name>
<dbReference type="EMBL" id="BMVB01000013">
    <property type="protein sequence ID" value="GHC58640.1"/>
    <property type="molecule type" value="Genomic_DNA"/>
</dbReference>
<sequence>MRAQASGWVRGTVGVALTAVVVAGAAGCSDDGEPSGSHGSKVASAASSAVASLASQGAEALASATAEAQQKLNEVKNGVAAKDEVKLGTPTIGGDGRATVKVTAHNTADSAKSFAVLVQFKDKDGNLVDVTVVTVTNVGAKADGEATATGNRKLSGSDIRAEVGSAVRY</sequence>
<accession>A0A918WLT9</accession>
<dbReference type="PROSITE" id="PS51257">
    <property type="entry name" value="PROKAR_LIPOPROTEIN"/>
    <property type="match status" value="1"/>
</dbReference>
<evidence type="ECO:0000313" key="1">
    <source>
        <dbReference type="EMBL" id="GHC58640.1"/>
    </source>
</evidence>
<dbReference type="AlphaFoldDB" id="A0A918WLT9"/>
<dbReference type="Proteomes" id="UP000646244">
    <property type="component" value="Unassembled WGS sequence"/>
</dbReference>
<evidence type="ECO:0000313" key="2">
    <source>
        <dbReference type="Proteomes" id="UP000646244"/>
    </source>
</evidence>
<reference evidence="1" key="2">
    <citation type="submission" date="2020-09" db="EMBL/GenBank/DDBJ databases">
        <authorList>
            <person name="Sun Q."/>
            <person name="Ohkuma M."/>
        </authorList>
    </citation>
    <scope>NUCLEOTIDE SEQUENCE</scope>
    <source>
        <strain evidence="1">JCM 4633</strain>
    </source>
</reference>
<evidence type="ECO:0008006" key="3">
    <source>
        <dbReference type="Google" id="ProtNLM"/>
    </source>
</evidence>
<comment type="caution">
    <text evidence="1">The sequence shown here is derived from an EMBL/GenBank/DDBJ whole genome shotgun (WGS) entry which is preliminary data.</text>
</comment>
<protein>
    <recommendedName>
        <fullName evidence="3">Lipoprotein</fullName>
    </recommendedName>
</protein>
<gene>
    <name evidence="1" type="ORF">GCM10010507_39200</name>
</gene>
<reference evidence="1" key="1">
    <citation type="journal article" date="2014" name="Int. J. Syst. Evol. Microbiol.">
        <title>Complete genome sequence of Corynebacterium casei LMG S-19264T (=DSM 44701T), isolated from a smear-ripened cheese.</title>
        <authorList>
            <consortium name="US DOE Joint Genome Institute (JGI-PGF)"/>
            <person name="Walter F."/>
            <person name="Albersmeier A."/>
            <person name="Kalinowski J."/>
            <person name="Ruckert C."/>
        </authorList>
    </citation>
    <scope>NUCLEOTIDE SEQUENCE</scope>
    <source>
        <strain evidence="1">JCM 4633</strain>
    </source>
</reference>
<organism evidence="1 2">
    <name type="scientific">Streptomyces cinnamoneus</name>
    <name type="common">Streptoverticillium cinnamoneum</name>
    <dbReference type="NCBI Taxonomy" id="53446"/>
    <lineage>
        <taxon>Bacteria</taxon>
        <taxon>Bacillati</taxon>
        <taxon>Actinomycetota</taxon>
        <taxon>Actinomycetes</taxon>
        <taxon>Kitasatosporales</taxon>
        <taxon>Streptomycetaceae</taxon>
        <taxon>Streptomyces</taxon>
        <taxon>Streptomyces cinnamoneus group</taxon>
    </lineage>
</organism>
<dbReference type="RefSeq" id="WP_190111140.1">
    <property type="nucleotide sequence ID" value="NZ_BMVB01000013.1"/>
</dbReference>